<organism evidence="1 2">
    <name type="scientific">Bacillus subtilis</name>
    <dbReference type="NCBI Taxonomy" id="1423"/>
    <lineage>
        <taxon>Bacteria</taxon>
        <taxon>Bacillati</taxon>
        <taxon>Bacillota</taxon>
        <taxon>Bacilli</taxon>
        <taxon>Bacillales</taxon>
        <taxon>Bacillaceae</taxon>
        <taxon>Bacillus</taxon>
    </lineage>
</organism>
<dbReference type="EMBL" id="CP120576">
    <property type="protein sequence ID" value="WEY84791.1"/>
    <property type="molecule type" value="Genomic_DNA"/>
</dbReference>
<dbReference type="AlphaFoldDB" id="A0AAX3RK33"/>
<dbReference type="Proteomes" id="UP001214898">
    <property type="component" value="Chromosome"/>
</dbReference>
<dbReference type="InterPro" id="IPR021080">
    <property type="entry name" value="Minor_capsid_protein"/>
</dbReference>
<protein>
    <submittedName>
        <fullName evidence="1">Minor capsid protein</fullName>
    </submittedName>
</protein>
<dbReference type="Pfam" id="PF11114">
    <property type="entry name" value="Minor_capsid_2"/>
    <property type="match status" value="1"/>
</dbReference>
<accession>A0AAX3RK33</accession>
<gene>
    <name evidence="1" type="ORF">P5633_21665</name>
</gene>
<evidence type="ECO:0000313" key="2">
    <source>
        <dbReference type="Proteomes" id="UP001214898"/>
    </source>
</evidence>
<sequence>MAGFNVNINLSGVLNATSAALDHAQIAIDQQVLKDSNFYAPQDTGELKRSGIRASHPGSGKVIWDTKYASKVWNARRVSLDRNPNAKARWAEVAAAEHKGDWITVGQNAVNAYLRR</sequence>
<proteinExistence type="predicted"/>
<evidence type="ECO:0000313" key="1">
    <source>
        <dbReference type="EMBL" id="WEY84791.1"/>
    </source>
</evidence>
<dbReference type="RefSeq" id="WP_064911559.1">
    <property type="nucleotide sequence ID" value="NZ_CP069238.1"/>
</dbReference>
<name>A0AAX3RK33_BACIU</name>
<reference evidence="1" key="1">
    <citation type="submission" date="2025-02" db="EMBL/GenBank/DDBJ databases">
        <title>Complete genome sequences of 52 Bacillus and Priestia strains isolated from West-African fermentations and 26 reference strains from the DSMZ collection.</title>
        <authorList>
            <person name="Wiedenbein E.S."/>
            <person name="Canoy T.S."/>
            <person name="Hui Y."/>
            <person name="Parkouda C."/>
            <person name="Dawende C."/>
            <person name="Ametefe E."/>
            <person name="Jespersen L."/>
            <person name="Nielsen D.S."/>
        </authorList>
    </citation>
    <scope>NUCLEOTIDE SEQUENCE</scope>
    <source>
        <strain evidence="1">PRO56</strain>
    </source>
</reference>